<evidence type="ECO:0000259" key="23">
    <source>
        <dbReference type="PROSITE" id="PS50974"/>
    </source>
</evidence>
<dbReference type="CDD" id="cd02859">
    <property type="entry name" value="E_set_AMPKbeta_like_N"/>
    <property type="match status" value="1"/>
</dbReference>
<dbReference type="Pfam" id="PF02574">
    <property type="entry name" value="S-methyl_trans"/>
    <property type="match status" value="1"/>
</dbReference>
<evidence type="ECO:0000313" key="27">
    <source>
        <dbReference type="Proteomes" id="UP000054558"/>
    </source>
</evidence>
<dbReference type="SUPFAM" id="SSF51717">
    <property type="entry name" value="Dihydropteroate synthetase-like"/>
    <property type="match status" value="1"/>
</dbReference>
<comment type="cofactor">
    <cofactor evidence="1 18">
        <name>Zn(2+)</name>
        <dbReference type="ChEBI" id="CHEBI:29105"/>
    </cofactor>
</comment>
<dbReference type="SUPFAM" id="SSF52242">
    <property type="entry name" value="Cobalamin (vitamin B12)-binding domain"/>
    <property type="match status" value="1"/>
</dbReference>
<gene>
    <name evidence="26" type="ORF">KFL_008680030</name>
</gene>
<dbReference type="UniPathway" id="UPA00051">
    <property type="reaction ID" value="UER00081"/>
</dbReference>
<dbReference type="Pfam" id="PF16561">
    <property type="entry name" value="AMPK1_CBM"/>
    <property type="match status" value="1"/>
</dbReference>
<dbReference type="InterPro" id="IPR036724">
    <property type="entry name" value="Cobalamin-bd_sf"/>
</dbReference>
<dbReference type="NCBIfam" id="TIGR02082">
    <property type="entry name" value="metH"/>
    <property type="match status" value="1"/>
</dbReference>
<dbReference type="GO" id="GO:0031419">
    <property type="term" value="F:cobalamin binding"/>
    <property type="evidence" value="ECO:0007669"/>
    <property type="project" value="UniProtKB-KW"/>
</dbReference>
<dbReference type="Pfam" id="PF02310">
    <property type="entry name" value="B12-binding"/>
    <property type="match status" value="1"/>
</dbReference>
<proteinExistence type="inferred from homology"/>
<dbReference type="PROSITE" id="PS51332">
    <property type="entry name" value="B12_BINDING"/>
    <property type="match status" value="1"/>
</dbReference>
<evidence type="ECO:0000256" key="19">
    <source>
        <dbReference type="PROSITE-ProRule" id="PRU00346"/>
    </source>
</evidence>
<dbReference type="SUPFAM" id="SSF56507">
    <property type="entry name" value="Methionine synthase activation domain-like"/>
    <property type="match status" value="1"/>
</dbReference>
<keyword evidence="6 19" id="KW-0489">Methyltransferase</keyword>
<dbReference type="GO" id="GO:0008270">
    <property type="term" value="F:zinc ion binding"/>
    <property type="evidence" value="ECO:0007669"/>
    <property type="project" value="InterPro"/>
</dbReference>
<feature type="domain" description="B12-binding N-terminal" evidence="25">
    <location>
        <begin position="916"/>
        <end position="1012"/>
    </location>
</feature>
<evidence type="ECO:0000256" key="9">
    <source>
        <dbReference type="ARBA" id="ARBA00022679"/>
    </source>
</evidence>
<evidence type="ECO:0000256" key="14">
    <source>
        <dbReference type="ARBA" id="ARBA00023167"/>
    </source>
</evidence>
<dbReference type="Gene3D" id="3.10.196.10">
    <property type="entry name" value="Vitamin B12-dependent methionine synthase, activation domain"/>
    <property type="match status" value="1"/>
</dbReference>
<dbReference type="GO" id="GO:0009086">
    <property type="term" value="P:methionine biosynthetic process"/>
    <property type="evidence" value="ECO:0000318"/>
    <property type="project" value="GO_Central"/>
</dbReference>
<dbReference type="GO" id="GO:0005829">
    <property type="term" value="C:cytosol"/>
    <property type="evidence" value="ECO:0000318"/>
    <property type="project" value="GO_Central"/>
</dbReference>
<dbReference type="InterPro" id="IPR037010">
    <property type="entry name" value="VitB12-dep_Met_synth_activ_sf"/>
</dbReference>
<dbReference type="PANTHER" id="PTHR45833:SF1">
    <property type="entry name" value="METHIONINE SYNTHASE"/>
    <property type="match status" value="1"/>
</dbReference>
<evidence type="ECO:0000256" key="8">
    <source>
        <dbReference type="ARBA" id="ARBA00022628"/>
    </source>
</evidence>
<dbReference type="OrthoDB" id="261426at2759"/>
<dbReference type="Proteomes" id="UP000054558">
    <property type="component" value="Unassembled WGS sequence"/>
</dbReference>
<sequence>MAGVALSLQKLVAILKARPVSSLAVVLAAWPVSLFLLPILLPAALLALAGLFLLPARFHTPRAGSAPRSVQLQELPATPSAQAKPALKGPDATGDRSTQGASKGAAPEGDATVALASGGKGAAAAAIATAAPNAGDKGSSGDVQEKEAAAAGAAAAAVEDGLDWNFPKADIKYPGKRRPSPKSDKPGVTQFVWRHGGRSVAVMGAFTGGKPAALKPSRSETGCFYLDYVLPQGRCTFHYVVDGAARVDPDEAVTADGKSNERVVGRDLFAALDGIMRQRIMVIDGAMGTMIQRHKLEEEDYRGERYAAHHCDLKGDNDLLVITRPDVIEGIHFEYLSAGADIVETNTFNGTSISQADYDLQADEEVALINVEAVKVAQRAVERAEAADPTRPRFVAGAVGPTNRTLSVSPSVENPAFRACTFDEIVEAYTKQVRSLVEAGADLILVETIFDTLNAKAALYAIDEFFDEVGYEVPVMISGTIVDQSGRTLSGQTGEAFWVSVSHARPVAVGLNCALGARDMRPYIKTLGELAETFVLCYPNAGLPNAMGGYDETPAQMVENVRDFATGGLVNIIGGCCGTTPDHIRAIADMVAGEKPRPVPSVRNMLRISGLEAFNYTPETIPFINIGERCNVAGSIVFKKAVLAGDYDKALAIAIKQVEMGAQVIDINMDEGLLDSVAAMTRFVNLLVSEPDASKVPFMIDSSKFHVVEAGLKCSQGKCIVNSISLKVGEDEFKRHAKICRRHGAAVVVMAFDEDGQAATEYDKVRICARAFKILVEECAFNPEDIIFDPNILTIATGLEEHNNYAVDFFRATTKIKQICPGAKISGGVSNISFSFRGNEPVRRAFHSAFLYWAIQAGMDMGIVNAGQIDIYDDIDKDLLAHVEDCILNRRPDATERMLEFATKVDPKAGAAVGGNKDEWRALPVEKRLSHALVKGIDQYVVADTEEARSGGRFARPLHIIEGPLMDGMNVVGDLFGAGKMFLPQVIKSARVMKRAVAHLIPYMEEEKAAALLANPDMAEQASTAGTVVLATVKGDVHDIGKNIVAVVLGCNNYKVVDLGVMCPCAKILAACKEHKADILGLSGLITPSLDEMVTVAKEMEREGLRIPLLIGGATTSRMHTAVKVEPQYAGSVVHVLDASRSVPVVSSLLDPTARDDFAADIRDTYKELREEHYAGLQDRKYLPLAKARDAGLAVDWKLPANAPVRPAKLGNTVYRDFPLDQLLDAIDWNPFFQVWQLRGRYPNRGYPKIFNDETVGAEAKKLFDEAQAMLADIVAGKKLAAHGVVGLYPANAVGDDIEVYTDETRTTVAARLHTLRQQSEKETDEPYLALADFVAPKSAGVADWVGMFCVSTGFGLDAMVADFKARNDDYSYIMAEALADRLAEAFAEVLHAEVRKAVWGYAADEALSTEDLLKVRYAGIRPAPGYPSQPDHTEKETMWKLMAAADTTGISLTESMAMLPAASVSGLYFGSPHSQYFAVGKIGQDQVTDYAARKGMPLKDAERWLSQMLNYEPSEA</sequence>
<dbReference type="GO" id="GO:0046653">
    <property type="term" value="P:tetrahydrofolate metabolic process"/>
    <property type="evidence" value="ECO:0000318"/>
    <property type="project" value="GO_Central"/>
</dbReference>
<evidence type="ECO:0000256" key="7">
    <source>
        <dbReference type="ARBA" id="ARBA00022605"/>
    </source>
</evidence>
<dbReference type="InterPro" id="IPR011005">
    <property type="entry name" value="Dihydropteroate_synth-like_sf"/>
</dbReference>
<dbReference type="SMART" id="SM01018">
    <property type="entry name" value="B12-binding_2"/>
    <property type="match status" value="1"/>
</dbReference>
<evidence type="ECO:0000259" key="25">
    <source>
        <dbReference type="PROSITE" id="PS51337"/>
    </source>
</evidence>
<keyword evidence="7" id="KW-0028">Amino-acid biosynthesis</keyword>
<dbReference type="Gene3D" id="2.60.40.10">
    <property type="entry name" value="Immunoglobulins"/>
    <property type="match status" value="1"/>
</dbReference>
<feature type="domain" description="Pterin-binding" evidence="22">
    <location>
        <begin position="623"/>
        <end position="884"/>
    </location>
</feature>
<keyword evidence="10" id="KW-0949">S-adenosyl-L-methionine</keyword>
<dbReference type="CDD" id="cd00740">
    <property type="entry name" value="MeTr"/>
    <property type="match status" value="1"/>
</dbReference>
<dbReference type="PROSITE" id="PS50970">
    <property type="entry name" value="HCY"/>
    <property type="match status" value="1"/>
</dbReference>
<dbReference type="PROSITE" id="PS51337">
    <property type="entry name" value="B12_BINDING_NTER"/>
    <property type="match status" value="1"/>
</dbReference>
<reference evidence="26 27" key="1">
    <citation type="journal article" date="2014" name="Nat. Commun.">
        <title>Klebsormidium flaccidum genome reveals primary factors for plant terrestrial adaptation.</title>
        <authorList>
            <person name="Hori K."/>
            <person name="Maruyama F."/>
            <person name="Fujisawa T."/>
            <person name="Togashi T."/>
            <person name="Yamamoto N."/>
            <person name="Seo M."/>
            <person name="Sato S."/>
            <person name="Yamada T."/>
            <person name="Mori H."/>
            <person name="Tajima N."/>
            <person name="Moriyama T."/>
            <person name="Ikeuchi M."/>
            <person name="Watanabe M."/>
            <person name="Wada H."/>
            <person name="Kobayashi K."/>
            <person name="Saito M."/>
            <person name="Masuda T."/>
            <person name="Sasaki-Sekimoto Y."/>
            <person name="Mashiguchi K."/>
            <person name="Awai K."/>
            <person name="Shimojima M."/>
            <person name="Masuda S."/>
            <person name="Iwai M."/>
            <person name="Nobusawa T."/>
            <person name="Narise T."/>
            <person name="Kondo S."/>
            <person name="Saito H."/>
            <person name="Sato R."/>
            <person name="Murakawa M."/>
            <person name="Ihara Y."/>
            <person name="Oshima-Yamada Y."/>
            <person name="Ohtaka K."/>
            <person name="Satoh M."/>
            <person name="Sonobe K."/>
            <person name="Ishii M."/>
            <person name="Ohtani R."/>
            <person name="Kanamori-Sato M."/>
            <person name="Honoki R."/>
            <person name="Miyazaki D."/>
            <person name="Mochizuki H."/>
            <person name="Umetsu J."/>
            <person name="Higashi K."/>
            <person name="Shibata D."/>
            <person name="Kamiya Y."/>
            <person name="Sato N."/>
            <person name="Nakamura Y."/>
            <person name="Tabata S."/>
            <person name="Ida S."/>
            <person name="Kurokawa K."/>
            <person name="Ohta H."/>
        </authorList>
    </citation>
    <scope>NUCLEOTIDE SEQUENCE [LARGE SCALE GENOMIC DNA]</scope>
    <source>
        <strain evidence="26 27">NIES-2285</strain>
    </source>
</reference>
<dbReference type="InterPro" id="IPR033706">
    <property type="entry name" value="Met_synthase_B12-bd"/>
</dbReference>
<evidence type="ECO:0000256" key="1">
    <source>
        <dbReference type="ARBA" id="ARBA00001947"/>
    </source>
</evidence>
<evidence type="ECO:0000256" key="13">
    <source>
        <dbReference type="ARBA" id="ARBA00022833"/>
    </source>
</evidence>
<dbReference type="GO" id="GO:0008705">
    <property type="term" value="F:methionine synthase activity"/>
    <property type="evidence" value="ECO:0000318"/>
    <property type="project" value="GO_Central"/>
</dbReference>
<dbReference type="FunFam" id="3.20.20.20:FF:000002">
    <property type="entry name" value="Methionine synthase"/>
    <property type="match status" value="1"/>
</dbReference>
<dbReference type="SUPFAM" id="SSF47644">
    <property type="entry name" value="Methionine synthase domain"/>
    <property type="match status" value="1"/>
</dbReference>
<evidence type="ECO:0000256" key="4">
    <source>
        <dbReference type="ARBA" id="ARBA00010398"/>
    </source>
</evidence>
<feature type="binding site" evidence="18">
    <location>
        <position position="513"/>
    </location>
    <ligand>
        <name>Zn(2+)</name>
        <dbReference type="ChEBI" id="CHEBI:29105"/>
    </ligand>
</feature>
<comment type="pathway">
    <text evidence="3">Amino-acid biosynthesis; L-methionine biosynthesis via de novo pathway; L-methionine from L-homocysteine (MetH route): step 1/1.</text>
</comment>
<dbReference type="GO" id="GO:0050667">
    <property type="term" value="P:homocysteine metabolic process"/>
    <property type="evidence" value="ECO:0000318"/>
    <property type="project" value="GO_Central"/>
</dbReference>
<dbReference type="InterPro" id="IPR036589">
    <property type="entry name" value="HCY_dom_sf"/>
</dbReference>
<keyword evidence="15" id="KW-0170">Cobalt</keyword>
<evidence type="ECO:0000256" key="15">
    <source>
        <dbReference type="ARBA" id="ARBA00023285"/>
    </source>
</evidence>
<dbReference type="PROSITE" id="PS50974">
    <property type="entry name" value="ADOMET_ACTIVATION"/>
    <property type="match status" value="1"/>
</dbReference>
<evidence type="ECO:0000256" key="12">
    <source>
        <dbReference type="ARBA" id="ARBA00022737"/>
    </source>
</evidence>
<dbReference type="InterPro" id="IPR000489">
    <property type="entry name" value="Pterin-binding_dom"/>
</dbReference>
<evidence type="ECO:0000256" key="18">
    <source>
        <dbReference type="PROSITE-ProRule" id="PRU00333"/>
    </source>
</evidence>
<dbReference type="InterPro" id="IPR014756">
    <property type="entry name" value="Ig_E-set"/>
</dbReference>
<dbReference type="FunFam" id="1.10.1240.10:FF:000001">
    <property type="entry name" value="Methionine synthase"/>
    <property type="match status" value="1"/>
</dbReference>
<dbReference type="Gene3D" id="1.10.1240.10">
    <property type="entry name" value="Methionine synthase domain"/>
    <property type="match status" value="1"/>
</dbReference>
<keyword evidence="13 18" id="KW-0862">Zinc</keyword>
<dbReference type="PANTHER" id="PTHR45833">
    <property type="entry name" value="METHIONINE SYNTHASE"/>
    <property type="match status" value="1"/>
</dbReference>
<feature type="domain" description="B12-binding" evidence="24">
    <location>
        <begin position="1025"/>
        <end position="1160"/>
    </location>
</feature>
<organism evidence="26 27">
    <name type="scientific">Klebsormidium nitens</name>
    <name type="common">Green alga</name>
    <name type="synonym">Ulothrix nitens</name>
    <dbReference type="NCBI Taxonomy" id="105231"/>
    <lineage>
        <taxon>Eukaryota</taxon>
        <taxon>Viridiplantae</taxon>
        <taxon>Streptophyta</taxon>
        <taxon>Klebsormidiophyceae</taxon>
        <taxon>Klebsormidiales</taxon>
        <taxon>Klebsormidiaceae</taxon>
        <taxon>Klebsormidium</taxon>
    </lineage>
</organism>
<evidence type="ECO:0000256" key="16">
    <source>
        <dbReference type="ARBA" id="ARBA00030163"/>
    </source>
</evidence>
<dbReference type="Gene3D" id="3.20.20.20">
    <property type="entry name" value="Dihydropteroate synthase-like"/>
    <property type="match status" value="1"/>
</dbReference>
<dbReference type="InterPro" id="IPR004223">
    <property type="entry name" value="VitB12-dep_Met_synth_activ_dom"/>
</dbReference>
<evidence type="ECO:0000256" key="2">
    <source>
        <dbReference type="ARBA" id="ARBA00001956"/>
    </source>
</evidence>
<keyword evidence="9 19" id="KW-0808">Transferase</keyword>
<dbReference type="Pfam" id="PF02607">
    <property type="entry name" value="B12-binding_2"/>
    <property type="match status" value="1"/>
</dbReference>
<evidence type="ECO:0000256" key="10">
    <source>
        <dbReference type="ARBA" id="ARBA00022691"/>
    </source>
</evidence>
<dbReference type="InterPro" id="IPR013783">
    <property type="entry name" value="Ig-like_fold"/>
</dbReference>
<evidence type="ECO:0000259" key="24">
    <source>
        <dbReference type="PROSITE" id="PS51332"/>
    </source>
</evidence>
<dbReference type="Gene3D" id="3.20.20.330">
    <property type="entry name" value="Homocysteine-binding-like domain"/>
    <property type="match status" value="1"/>
</dbReference>
<evidence type="ECO:0000256" key="20">
    <source>
        <dbReference type="SAM" id="MobiDB-lite"/>
    </source>
</evidence>
<dbReference type="InterPro" id="IPR050554">
    <property type="entry name" value="Met_Synthase/Corrinoid"/>
</dbReference>
<dbReference type="EC" id="2.1.1.13" evidence="5"/>
<feature type="binding site" evidence="18">
    <location>
        <position position="576"/>
    </location>
    <ligand>
        <name>Zn(2+)</name>
        <dbReference type="ChEBI" id="CHEBI:29105"/>
    </ligand>
</feature>
<evidence type="ECO:0000256" key="3">
    <source>
        <dbReference type="ARBA" id="ARBA00005178"/>
    </source>
</evidence>
<dbReference type="InterPro" id="IPR036594">
    <property type="entry name" value="Meth_synthase_dom"/>
</dbReference>
<keyword evidence="14" id="KW-0486">Methionine biosynthesis</keyword>
<name>A0A1Y1IQU7_KLENI</name>
<keyword evidence="12" id="KW-0677">Repeat</keyword>
<evidence type="ECO:0000259" key="22">
    <source>
        <dbReference type="PROSITE" id="PS50972"/>
    </source>
</evidence>
<dbReference type="InterPro" id="IPR006158">
    <property type="entry name" value="Cobalamin-bd"/>
</dbReference>
<dbReference type="Gene3D" id="1.10.288.10">
    <property type="entry name" value="Cobalamin-dependent Methionine Synthase, domain 2"/>
    <property type="match status" value="1"/>
</dbReference>
<dbReference type="Pfam" id="PF00809">
    <property type="entry name" value="Pterin_bind"/>
    <property type="match status" value="1"/>
</dbReference>
<feature type="domain" description="Hcy-binding" evidence="21">
    <location>
        <begin position="269"/>
        <end position="591"/>
    </location>
</feature>
<comment type="similarity">
    <text evidence="4">Belongs to the vitamin-B12 dependent methionine synthase family.</text>
</comment>
<dbReference type="OMA" id="ADCIAMS"/>
<dbReference type="InterPro" id="IPR011822">
    <property type="entry name" value="MetH"/>
</dbReference>
<dbReference type="SUPFAM" id="SSF81296">
    <property type="entry name" value="E set domains"/>
    <property type="match status" value="1"/>
</dbReference>
<dbReference type="EMBL" id="DF237817">
    <property type="protein sequence ID" value="GAQ91849.1"/>
    <property type="molecule type" value="Genomic_DNA"/>
</dbReference>
<feature type="region of interest" description="Disordered" evidence="20">
    <location>
        <begin position="65"/>
        <end position="109"/>
    </location>
</feature>
<dbReference type="InterPro" id="IPR003726">
    <property type="entry name" value="HCY_dom"/>
</dbReference>
<evidence type="ECO:0000256" key="17">
    <source>
        <dbReference type="ARBA" id="ARBA00031040"/>
    </source>
</evidence>
<dbReference type="STRING" id="105231.A0A1Y1IQU7"/>
<feature type="binding site" evidence="18">
    <location>
        <position position="577"/>
    </location>
    <ligand>
        <name>Zn(2+)</name>
        <dbReference type="ChEBI" id="CHEBI:29105"/>
    </ligand>
</feature>
<evidence type="ECO:0000259" key="21">
    <source>
        <dbReference type="PROSITE" id="PS50970"/>
    </source>
</evidence>
<keyword evidence="27" id="KW-1185">Reference proteome</keyword>
<dbReference type="FunFam" id="3.20.20.330:FF:000001">
    <property type="entry name" value="Methionine synthase"/>
    <property type="match status" value="1"/>
</dbReference>
<dbReference type="SUPFAM" id="SSF82282">
    <property type="entry name" value="Homocysteine S-methyltransferase"/>
    <property type="match status" value="1"/>
</dbReference>
<dbReference type="PROSITE" id="PS50972">
    <property type="entry name" value="PTERIN_BINDING"/>
    <property type="match status" value="1"/>
</dbReference>
<feature type="domain" description="AdoMet activation" evidence="23">
    <location>
        <begin position="1176"/>
        <end position="1515"/>
    </location>
</feature>
<accession>A0A1Y1IQU7</accession>
<evidence type="ECO:0000256" key="11">
    <source>
        <dbReference type="ARBA" id="ARBA00022723"/>
    </source>
</evidence>
<evidence type="ECO:0000256" key="6">
    <source>
        <dbReference type="ARBA" id="ARBA00022603"/>
    </source>
</evidence>
<dbReference type="InterPro" id="IPR003759">
    <property type="entry name" value="Cbl-bd_cap"/>
</dbReference>
<evidence type="ECO:0000313" key="26">
    <source>
        <dbReference type="EMBL" id="GAQ91849.1"/>
    </source>
</evidence>
<dbReference type="Pfam" id="PF02965">
    <property type="entry name" value="Met_synt_B12"/>
    <property type="match status" value="1"/>
</dbReference>
<dbReference type="NCBIfam" id="NF007024">
    <property type="entry name" value="PRK09490.1"/>
    <property type="match status" value="1"/>
</dbReference>
<evidence type="ECO:0000256" key="5">
    <source>
        <dbReference type="ARBA" id="ARBA00012032"/>
    </source>
</evidence>
<comment type="cofactor">
    <cofactor evidence="2">
        <name>methylcob(III)alamin</name>
        <dbReference type="ChEBI" id="CHEBI:28115"/>
    </cofactor>
</comment>
<keyword evidence="11 18" id="KW-0479">Metal-binding</keyword>
<dbReference type="GO" id="GO:0032259">
    <property type="term" value="P:methylation"/>
    <property type="evidence" value="ECO:0007669"/>
    <property type="project" value="UniProtKB-KW"/>
</dbReference>
<protein>
    <recommendedName>
        <fullName evidence="5">methionine synthase</fullName>
        <ecNumber evidence="5">2.1.1.13</ecNumber>
    </recommendedName>
    <alternativeName>
        <fullName evidence="17">5-methyltetrahydrofolate--homocysteine methyltransferase</fullName>
    </alternativeName>
    <alternativeName>
        <fullName evidence="16">Vitamin-B12 dependent methionine synthase</fullName>
    </alternativeName>
</protein>
<keyword evidence="8" id="KW-0846">Cobalamin</keyword>
<dbReference type="CDD" id="cd02069">
    <property type="entry name" value="methionine_synthase_B12_BD"/>
    <property type="match status" value="1"/>
</dbReference>
<dbReference type="InterPro" id="IPR032640">
    <property type="entry name" value="AMPK1_CBM"/>
</dbReference>
<dbReference type="Gene3D" id="3.40.50.280">
    <property type="entry name" value="Cobalamin-binding domain"/>
    <property type="match status" value="1"/>
</dbReference>
<dbReference type="FunFam" id="3.40.50.280:FF:000001">
    <property type="entry name" value="Methionine synthase"/>
    <property type="match status" value="1"/>
</dbReference>